<dbReference type="EMBL" id="JAGSXJ010000004">
    <property type="protein sequence ID" value="KAH6692454.1"/>
    <property type="molecule type" value="Genomic_DNA"/>
</dbReference>
<dbReference type="Gene3D" id="3.60.21.10">
    <property type="match status" value="1"/>
</dbReference>
<dbReference type="OrthoDB" id="630188at2759"/>
<dbReference type="InterPro" id="IPR029052">
    <property type="entry name" value="Metallo-depent_PP-like"/>
</dbReference>
<dbReference type="InterPro" id="IPR051693">
    <property type="entry name" value="UPF0046_metallophosphoest"/>
</dbReference>
<feature type="compositionally biased region" description="Basic and acidic residues" evidence="1">
    <location>
        <begin position="177"/>
        <end position="186"/>
    </location>
</feature>
<protein>
    <submittedName>
        <fullName evidence="2">Uncharacterized protein</fullName>
    </submittedName>
</protein>
<proteinExistence type="predicted"/>
<evidence type="ECO:0000256" key="1">
    <source>
        <dbReference type="SAM" id="MobiDB-lite"/>
    </source>
</evidence>
<comment type="caution">
    <text evidence="2">The sequence shown here is derived from an EMBL/GenBank/DDBJ whole genome shotgun (WGS) entry which is preliminary data.</text>
</comment>
<keyword evidence="3" id="KW-1185">Reference proteome</keyword>
<dbReference type="AlphaFoldDB" id="A0A9P8VI26"/>
<name>A0A9P8VI26_9PEZI</name>
<accession>A0A9P8VI26</accession>
<dbReference type="PANTHER" id="PTHR12905">
    <property type="entry name" value="METALLOPHOSPHOESTERASE"/>
    <property type="match status" value="1"/>
</dbReference>
<dbReference type="PANTHER" id="PTHR12905:SF0">
    <property type="entry name" value="CALCINEURIN-LIKE PHOSPHOESTERASE DOMAIN-CONTAINING PROTEIN"/>
    <property type="match status" value="1"/>
</dbReference>
<feature type="compositionally biased region" description="Low complexity" evidence="1">
    <location>
        <begin position="198"/>
        <end position="209"/>
    </location>
</feature>
<organism evidence="2 3">
    <name type="scientific">Plectosphaerella plurivora</name>
    <dbReference type="NCBI Taxonomy" id="936078"/>
    <lineage>
        <taxon>Eukaryota</taxon>
        <taxon>Fungi</taxon>
        <taxon>Dikarya</taxon>
        <taxon>Ascomycota</taxon>
        <taxon>Pezizomycotina</taxon>
        <taxon>Sordariomycetes</taxon>
        <taxon>Hypocreomycetidae</taxon>
        <taxon>Glomerellales</taxon>
        <taxon>Plectosphaerellaceae</taxon>
        <taxon>Plectosphaerella</taxon>
    </lineage>
</organism>
<gene>
    <name evidence="2" type="ORF">F5X68DRAFT_200945</name>
</gene>
<evidence type="ECO:0000313" key="2">
    <source>
        <dbReference type="EMBL" id="KAH6692454.1"/>
    </source>
</evidence>
<sequence length="268" mass="28964">MAHSKGHASCHHTRPSSRRFDENYGQKHCGSYALFAAVAEARPRIHCFGHIHEAWGARLVTWRTTPSQVDILPSHLTHIDNERSKVIESMRALRPLRPGNFESAAGWTECSALDGKIAKLQACKKQGAYTTSVSSEDGAPLRVGEQTLFVNAAIKGTFELPWVIDIDLPRAKSLEEKEAVPKEAGEPCHGSTSAANRSTIHSSGTESSSADFDSIDNGQGAPQPIQPDPLTDVKLALDKLCLSPRTNTSPPRPPCLRPSASGDEQGLS</sequence>
<dbReference type="SUPFAM" id="SSF56300">
    <property type="entry name" value="Metallo-dependent phosphatases"/>
    <property type="match status" value="1"/>
</dbReference>
<reference evidence="2" key="1">
    <citation type="journal article" date="2021" name="Nat. Commun.">
        <title>Genetic determinants of endophytism in the Arabidopsis root mycobiome.</title>
        <authorList>
            <person name="Mesny F."/>
            <person name="Miyauchi S."/>
            <person name="Thiergart T."/>
            <person name="Pickel B."/>
            <person name="Atanasova L."/>
            <person name="Karlsson M."/>
            <person name="Huettel B."/>
            <person name="Barry K.W."/>
            <person name="Haridas S."/>
            <person name="Chen C."/>
            <person name="Bauer D."/>
            <person name="Andreopoulos W."/>
            <person name="Pangilinan J."/>
            <person name="LaButti K."/>
            <person name="Riley R."/>
            <person name="Lipzen A."/>
            <person name="Clum A."/>
            <person name="Drula E."/>
            <person name="Henrissat B."/>
            <person name="Kohler A."/>
            <person name="Grigoriev I.V."/>
            <person name="Martin F.M."/>
            <person name="Hacquard S."/>
        </authorList>
    </citation>
    <scope>NUCLEOTIDE SEQUENCE</scope>
    <source>
        <strain evidence="2">MPI-SDFR-AT-0117</strain>
    </source>
</reference>
<dbReference type="Proteomes" id="UP000770015">
    <property type="component" value="Unassembled WGS sequence"/>
</dbReference>
<evidence type="ECO:0000313" key="3">
    <source>
        <dbReference type="Proteomes" id="UP000770015"/>
    </source>
</evidence>
<feature type="region of interest" description="Disordered" evidence="1">
    <location>
        <begin position="177"/>
        <end position="268"/>
    </location>
</feature>